<dbReference type="SUPFAM" id="SSF57716">
    <property type="entry name" value="Glucocorticoid receptor-like (DNA-binding domain)"/>
    <property type="match status" value="1"/>
</dbReference>
<reference evidence="3" key="1">
    <citation type="journal article" date="2008" name="Nat. Genet.">
        <title>The Pristionchus pacificus genome provides a unique perspective on nematode lifestyle and parasitism.</title>
        <authorList>
            <person name="Dieterich C."/>
            <person name="Clifton S.W."/>
            <person name="Schuster L.N."/>
            <person name="Chinwalla A."/>
            <person name="Delehaunty K."/>
            <person name="Dinkelacker I."/>
            <person name="Fulton L."/>
            <person name="Fulton R."/>
            <person name="Godfrey J."/>
            <person name="Minx P."/>
            <person name="Mitreva M."/>
            <person name="Roeseler W."/>
            <person name="Tian H."/>
            <person name="Witte H."/>
            <person name="Yang S.P."/>
            <person name="Wilson R.K."/>
            <person name="Sommer R.J."/>
        </authorList>
    </citation>
    <scope>NUCLEOTIDE SEQUENCE [LARGE SCALE GENOMIC DNA]</scope>
    <source>
        <strain evidence="3">PS312</strain>
    </source>
</reference>
<reference evidence="2" key="2">
    <citation type="submission" date="2022-06" db="UniProtKB">
        <authorList>
            <consortium name="EnsemblMetazoa"/>
        </authorList>
    </citation>
    <scope>IDENTIFICATION</scope>
    <source>
        <strain evidence="2">PS312</strain>
    </source>
</reference>
<dbReference type="GO" id="GO:0003700">
    <property type="term" value="F:DNA-binding transcription factor activity"/>
    <property type="evidence" value="ECO:0000318"/>
    <property type="project" value="GO_Central"/>
</dbReference>
<proteinExistence type="predicted"/>
<dbReference type="EnsemblMetazoa" id="PPA12675.1">
    <property type="protein sequence ID" value="PPA12675.1"/>
    <property type="gene ID" value="WBGene00102229"/>
</dbReference>
<dbReference type="Pfam" id="PF00105">
    <property type="entry name" value="zf-C4"/>
    <property type="match status" value="1"/>
</dbReference>
<dbReference type="SUPFAM" id="SSF48508">
    <property type="entry name" value="Nuclear receptor ligand-binding domain"/>
    <property type="match status" value="1"/>
</dbReference>
<dbReference type="GO" id="GO:0008270">
    <property type="term" value="F:zinc ion binding"/>
    <property type="evidence" value="ECO:0007669"/>
    <property type="project" value="InterPro"/>
</dbReference>
<accession>A0A8R1U8V4</accession>
<dbReference type="PANTHER" id="PTHR46011:SF6">
    <property type="entry name" value="HIGH ZINC ACTIVATED NUCLEAR RECEPTOR PROTEIN"/>
    <property type="match status" value="1"/>
</dbReference>
<dbReference type="SMART" id="SM00430">
    <property type="entry name" value="HOLI"/>
    <property type="match status" value="1"/>
</dbReference>
<dbReference type="InterPro" id="IPR001628">
    <property type="entry name" value="Znf_hrmn_rcpt"/>
</dbReference>
<dbReference type="InterPro" id="IPR013088">
    <property type="entry name" value="Znf_NHR/GATA"/>
</dbReference>
<evidence type="ECO:0000313" key="2">
    <source>
        <dbReference type="EnsemblMetazoa" id="PPA12675.1"/>
    </source>
</evidence>
<name>A0A2A6CNE8_PRIPA</name>
<dbReference type="PROSITE" id="PS51030">
    <property type="entry name" value="NUCLEAR_REC_DBD_2"/>
    <property type="match status" value="1"/>
</dbReference>
<protein>
    <submittedName>
        <fullName evidence="2">Nuclear receptor</fullName>
    </submittedName>
</protein>
<keyword evidence="3" id="KW-1185">Reference proteome</keyword>
<dbReference type="InterPro" id="IPR000536">
    <property type="entry name" value="Nucl_hrmn_rcpt_lig-bd"/>
</dbReference>
<dbReference type="Pfam" id="PF00104">
    <property type="entry name" value="Hormone_recep"/>
    <property type="match status" value="1"/>
</dbReference>
<dbReference type="GO" id="GO:0005634">
    <property type="term" value="C:nucleus"/>
    <property type="evidence" value="ECO:0000318"/>
    <property type="project" value="GO_Central"/>
</dbReference>
<dbReference type="OrthoDB" id="10018779at2759"/>
<evidence type="ECO:0000256" key="1">
    <source>
        <dbReference type="SAM" id="MobiDB-lite"/>
    </source>
</evidence>
<sequence>MPKAGPSNNAVRKCLICGTNTTSCHLGVDACRACTVFYRRARNHKMYACRSNTRRCPVDSAAEGGIACKRCRFDRFERILKEAKETFNTPSSSQCEEREPSPVNAAPVASPVVSSQASSSPSLDCLRQTPRRVIEIQLRWCMRYICACVLKSCIFRILTSISQLSKGKAAARKVQDVLQRSKRNHDSMDAPAEALMSSMRRTCELSSRKDGPHPIQMNEQDCPTYPATFTALNAATKIALSSVLEFANFMFPEFAQFSREEQWNLGASFFYRYQGFDSCYRAHRRYPDDIDKTFASYTCFFDHTAIEGFFDDDQKAFEGKDTEEAKKWMHETVDTLGRQGRAAVARANPDNDEFHAVLVILFWFTDESPLRDEIVHIGERYRAAVLQDLHAYYREELGMSDYASRVGELFMLILHFEKNKDIKEHFEMLRMLDIFSDDTLVYQLQKS</sequence>
<dbReference type="GO" id="GO:0043565">
    <property type="term" value="F:sequence-specific DNA binding"/>
    <property type="evidence" value="ECO:0007669"/>
    <property type="project" value="InterPro"/>
</dbReference>
<dbReference type="Proteomes" id="UP000005239">
    <property type="component" value="Unassembled WGS sequence"/>
</dbReference>
<dbReference type="Gene3D" id="3.30.50.10">
    <property type="entry name" value="Erythroid Transcription Factor GATA-1, subunit A"/>
    <property type="match status" value="1"/>
</dbReference>
<dbReference type="Gene3D" id="1.10.565.10">
    <property type="entry name" value="Retinoid X Receptor"/>
    <property type="match status" value="1"/>
</dbReference>
<gene>
    <name evidence="2" type="primary">WBGene00102229</name>
</gene>
<dbReference type="SMART" id="SM00399">
    <property type="entry name" value="ZnF_C4"/>
    <property type="match status" value="1"/>
</dbReference>
<organism evidence="2 3">
    <name type="scientific">Pristionchus pacificus</name>
    <name type="common">Parasitic nematode worm</name>
    <dbReference type="NCBI Taxonomy" id="54126"/>
    <lineage>
        <taxon>Eukaryota</taxon>
        <taxon>Metazoa</taxon>
        <taxon>Ecdysozoa</taxon>
        <taxon>Nematoda</taxon>
        <taxon>Chromadorea</taxon>
        <taxon>Rhabditida</taxon>
        <taxon>Rhabditina</taxon>
        <taxon>Diplogasteromorpha</taxon>
        <taxon>Diplogasteroidea</taxon>
        <taxon>Neodiplogasteridae</taxon>
        <taxon>Pristionchus</taxon>
    </lineage>
</organism>
<feature type="region of interest" description="Disordered" evidence="1">
    <location>
        <begin position="88"/>
        <end position="123"/>
    </location>
</feature>
<evidence type="ECO:0000313" key="3">
    <source>
        <dbReference type="Proteomes" id="UP000005239"/>
    </source>
</evidence>
<dbReference type="PANTHER" id="PTHR46011">
    <property type="entry name" value="NUCLEAR HORMONE RECEPTOR FAMILY MEMBER NHR-86-RELATED"/>
    <property type="match status" value="1"/>
</dbReference>
<dbReference type="AlphaFoldDB" id="A0A2A6CNE8"/>
<feature type="compositionally biased region" description="Low complexity" evidence="1">
    <location>
        <begin position="101"/>
        <end position="122"/>
    </location>
</feature>
<dbReference type="PROSITE" id="PS51843">
    <property type="entry name" value="NR_LBD"/>
    <property type="match status" value="1"/>
</dbReference>
<dbReference type="InterPro" id="IPR035500">
    <property type="entry name" value="NHR-like_dom_sf"/>
</dbReference>
<accession>A0A2A6CNE8</accession>